<evidence type="ECO:0000313" key="1">
    <source>
        <dbReference type="EMBL" id="QHT75908.1"/>
    </source>
</evidence>
<accession>A0A6C0H5S7</accession>
<protein>
    <submittedName>
        <fullName evidence="1">Uncharacterized protein</fullName>
    </submittedName>
</protein>
<dbReference type="EMBL" id="MN739884">
    <property type="protein sequence ID" value="QHT75908.1"/>
    <property type="molecule type" value="Genomic_DNA"/>
</dbReference>
<sequence>MMYDYEKWTIPQKYCKLRDWINVNKLSFGGIFFGGLSDNINAINILEQNQDQIY</sequence>
<dbReference type="AlphaFoldDB" id="A0A6C0H5S7"/>
<name>A0A6C0H5S7_9ZZZZ</name>
<organism evidence="1">
    <name type="scientific">viral metagenome</name>
    <dbReference type="NCBI Taxonomy" id="1070528"/>
    <lineage>
        <taxon>unclassified sequences</taxon>
        <taxon>metagenomes</taxon>
        <taxon>organismal metagenomes</taxon>
    </lineage>
</organism>
<proteinExistence type="predicted"/>
<reference evidence="1" key="1">
    <citation type="journal article" date="2020" name="Nature">
        <title>Giant virus diversity and host interactions through global metagenomics.</title>
        <authorList>
            <person name="Schulz F."/>
            <person name="Roux S."/>
            <person name="Paez-Espino D."/>
            <person name="Jungbluth S."/>
            <person name="Walsh D.A."/>
            <person name="Denef V.J."/>
            <person name="McMahon K.D."/>
            <person name="Konstantinidis K.T."/>
            <person name="Eloe-Fadrosh E.A."/>
            <person name="Kyrpides N.C."/>
            <person name="Woyke T."/>
        </authorList>
    </citation>
    <scope>NUCLEOTIDE SEQUENCE</scope>
    <source>
        <strain evidence="1">GVMAG-M-3300023179-71</strain>
    </source>
</reference>